<accession>A0A4Y7IIT0</accession>
<evidence type="ECO:0000313" key="2">
    <source>
        <dbReference type="Proteomes" id="UP000316621"/>
    </source>
</evidence>
<reference evidence="1 2" key="1">
    <citation type="journal article" date="2018" name="Science">
        <title>The opium poppy genome and morphinan production.</title>
        <authorList>
            <person name="Guo L."/>
            <person name="Winzer T."/>
            <person name="Yang X."/>
            <person name="Li Y."/>
            <person name="Ning Z."/>
            <person name="He Z."/>
            <person name="Teodor R."/>
            <person name="Lu Y."/>
            <person name="Bowser T.A."/>
            <person name="Graham I.A."/>
            <person name="Ye K."/>
        </authorList>
    </citation>
    <scope>NUCLEOTIDE SEQUENCE [LARGE SCALE GENOMIC DNA]</scope>
    <source>
        <strain evidence="2">cv. HN1</strain>
        <tissue evidence="1">Leaves</tissue>
    </source>
</reference>
<gene>
    <name evidence="1" type="ORF">C5167_017210</name>
</gene>
<keyword evidence="2" id="KW-1185">Reference proteome</keyword>
<dbReference type="EMBL" id="CM010716">
    <property type="protein sequence ID" value="RZC48783.1"/>
    <property type="molecule type" value="Genomic_DNA"/>
</dbReference>
<dbReference type="Gramene" id="RZC48783">
    <property type="protein sequence ID" value="RZC48783"/>
    <property type="gene ID" value="C5167_017210"/>
</dbReference>
<evidence type="ECO:0000313" key="1">
    <source>
        <dbReference type="EMBL" id="RZC48783.1"/>
    </source>
</evidence>
<dbReference type="AlphaFoldDB" id="A0A4Y7IIT0"/>
<organism evidence="1 2">
    <name type="scientific">Papaver somniferum</name>
    <name type="common">Opium poppy</name>
    <dbReference type="NCBI Taxonomy" id="3469"/>
    <lineage>
        <taxon>Eukaryota</taxon>
        <taxon>Viridiplantae</taxon>
        <taxon>Streptophyta</taxon>
        <taxon>Embryophyta</taxon>
        <taxon>Tracheophyta</taxon>
        <taxon>Spermatophyta</taxon>
        <taxon>Magnoliopsida</taxon>
        <taxon>Ranunculales</taxon>
        <taxon>Papaveraceae</taxon>
        <taxon>Papaveroideae</taxon>
        <taxon>Papaver</taxon>
    </lineage>
</organism>
<proteinExistence type="predicted"/>
<sequence length="128" mass="14631">MELSDSFSPAIAVTYTFLSRFQVNPPLLDPLPTLETQLIPISDPYKEKPLIKANPTTSIRKTSSPLLLNAKQKFIKKIDLHRFVIAWIMLRLRLRVIAAATRPPSTCHNNSRTYLGLIEMASIRTFYF</sequence>
<dbReference type="Proteomes" id="UP000316621">
    <property type="component" value="Chromosome 2"/>
</dbReference>
<name>A0A4Y7IIT0_PAPSO</name>
<protein>
    <submittedName>
        <fullName evidence="1">Uncharacterized protein</fullName>
    </submittedName>
</protein>